<evidence type="ECO:0000313" key="2">
    <source>
        <dbReference type="EMBL" id="GHA59392.1"/>
    </source>
</evidence>
<dbReference type="RefSeq" id="WP_189641189.1">
    <property type="nucleotide sequence ID" value="NZ_BMZF01000009.1"/>
</dbReference>
<proteinExistence type="predicted"/>
<reference evidence="3" key="1">
    <citation type="journal article" date="2019" name="Int. J. Syst. Evol. Microbiol.">
        <title>The Global Catalogue of Microorganisms (GCM) 10K type strain sequencing project: providing services to taxonomists for standard genome sequencing and annotation.</title>
        <authorList>
            <consortium name="The Broad Institute Genomics Platform"/>
            <consortium name="The Broad Institute Genome Sequencing Center for Infectious Disease"/>
            <person name="Wu L."/>
            <person name="Ma J."/>
        </authorList>
    </citation>
    <scope>NUCLEOTIDE SEQUENCE [LARGE SCALE GENOMIC DNA]</scope>
    <source>
        <strain evidence="3">KCTC 32465</strain>
    </source>
</reference>
<evidence type="ECO:0000259" key="1">
    <source>
        <dbReference type="PROSITE" id="PS51704"/>
    </source>
</evidence>
<keyword evidence="3" id="KW-1185">Reference proteome</keyword>
<dbReference type="EMBL" id="BMZF01000009">
    <property type="protein sequence ID" value="GHA59392.1"/>
    <property type="molecule type" value="Genomic_DNA"/>
</dbReference>
<protein>
    <submittedName>
        <fullName evidence="2">Phosphodiesterase</fullName>
    </submittedName>
</protein>
<dbReference type="InterPro" id="IPR030395">
    <property type="entry name" value="GP_PDE_dom"/>
</dbReference>
<dbReference type="Gene3D" id="3.20.20.190">
    <property type="entry name" value="Phosphatidylinositol (PI) phosphodiesterase"/>
    <property type="match status" value="1"/>
</dbReference>
<dbReference type="PROSITE" id="PS51704">
    <property type="entry name" value="GP_PDE"/>
    <property type="match status" value="1"/>
</dbReference>
<dbReference type="Pfam" id="PF03009">
    <property type="entry name" value="GDPD"/>
    <property type="match status" value="1"/>
</dbReference>
<dbReference type="Proteomes" id="UP000634455">
    <property type="component" value="Unassembled WGS sequence"/>
</dbReference>
<accession>A0ABQ3D559</accession>
<dbReference type="InterPro" id="IPR017946">
    <property type="entry name" value="PLC-like_Pdiesterase_TIM-brl"/>
</dbReference>
<organism evidence="2 3">
    <name type="scientific">Paramylibacter ulvae</name>
    <dbReference type="NCBI Taxonomy" id="1651968"/>
    <lineage>
        <taxon>Bacteria</taxon>
        <taxon>Pseudomonadati</taxon>
        <taxon>Pseudomonadota</taxon>
        <taxon>Alphaproteobacteria</taxon>
        <taxon>Rhodobacterales</taxon>
        <taxon>Paracoccaceae</taxon>
        <taxon>Paramylibacter</taxon>
    </lineage>
</organism>
<dbReference type="SUPFAM" id="SSF51695">
    <property type="entry name" value="PLC-like phosphodiesterases"/>
    <property type="match status" value="1"/>
</dbReference>
<dbReference type="PANTHER" id="PTHR46211">
    <property type="entry name" value="GLYCEROPHOSPHORYL DIESTER PHOSPHODIESTERASE"/>
    <property type="match status" value="1"/>
</dbReference>
<name>A0ABQ3D559_9RHOB</name>
<evidence type="ECO:0000313" key="3">
    <source>
        <dbReference type="Proteomes" id="UP000634455"/>
    </source>
</evidence>
<comment type="caution">
    <text evidence="2">The sequence shown here is derived from an EMBL/GenBank/DDBJ whole genome shotgun (WGS) entry which is preliminary data.</text>
</comment>
<sequence length="253" mass="28278">MTKLDSAFFTKPISHRTLHDITDGRPENSFEGAQAAIDAGYAIEIDLQLSSDGVAVVFHDYELARLTGQKGYVQNKTAAKLVQIKLLHGERTIPSFEEFLKFIDGRVPLLVELKAQNLMLGEESDDMVNAVKRCIEEYSGPLAFMSFNPHMIATFARVLPDYPRGIVTDPYTEKDWPMIADDRRKSLAKIPDYENVGASFISHNVNDLQSDAVAKIKGQGGAVFCWTVRSKAQEAEARKVAQNVTFEKYLAQF</sequence>
<feature type="domain" description="GP-PDE" evidence="1">
    <location>
        <begin position="10"/>
        <end position="253"/>
    </location>
</feature>
<dbReference type="PANTHER" id="PTHR46211:SF1">
    <property type="entry name" value="GLYCEROPHOSPHODIESTER PHOSPHODIESTERASE, CYTOPLASMIC"/>
    <property type="match status" value="1"/>
</dbReference>
<gene>
    <name evidence="2" type="ORF">GCM10008927_26180</name>
</gene>